<evidence type="ECO:0000256" key="9">
    <source>
        <dbReference type="SAM" id="Phobius"/>
    </source>
</evidence>
<dbReference type="InterPro" id="IPR025754">
    <property type="entry name" value="TRC8_N_dom"/>
</dbReference>
<name>A0AAF3FDL4_9BILA</name>
<dbReference type="InterPro" id="IPR013083">
    <property type="entry name" value="Znf_RING/FYVE/PHD"/>
</dbReference>
<dbReference type="PANTHER" id="PTHR22763:SF191">
    <property type="entry name" value="RING FINGER PROTEIN 145 HOMOLOG"/>
    <property type="match status" value="1"/>
</dbReference>
<dbReference type="WBParaSite" id="MBELARI_LOCUS3989">
    <property type="protein sequence ID" value="MBELARI_LOCUS3989"/>
    <property type="gene ID" value="MBELARI_LOCUS3989"/>
</dbReference>
<dbReference type="GO" id="GO:0043161">
    <property type="term" value="P:proteasome-mediated ubiquitin-dependent protein catabolic process"/>
    <property type="evidence" value="ECO:0007669"/>
    <property type="project" value="TreeGrafter"/>
</dbReference>
<evidence type="ECO:0000256" key="4">
    <source>
        <dbReference type="ARBA" id="ARBA00022771"/>
    </source>
</evidence>
<dbReference type="Pfam" id="PF13705">
    <property type="entry name" value="TRC8_N"/>
    <property type="match status" value="1"/>
</dbReference>
<protein>
    <submittedName>
        <fullName evidence="12">RING-type domain-containing protein</fullName>
    </submittedName>
</protein>
<feature type="transmembrane region" description="Helical" evidence="9">
    <location>
        <begin position="449"/>
        <end position="473"/>
    </location>
</feature>
<dbReference type="GO" id="GO:0061630">
    <property type="term" value="F:ubiquitin protein ligase activity"/>
    <property type="evidence" value="ECO:0007669"/>
    <property type="project" value="TreeGrafter"/>
</dbReference>
<feature type="transmembrane region" description="Helical" evidence="9">
    <location>
        <begin position="208"/>
        <end position="229"/>
    </location>
</feature>
<dbReference type="Proteomes" id="UP000887575">
    <property type="component" value="Unassembled WGS sequence"/>
</dbReference>
<feature type="transmembrane region" description="Helical" evidence="9">
    <location>
        <begin position="121"/>
        <end position="140"/>
    </location>
</feature>
<dbReference type="GO" id="GO:0036503">
    <property type="term" value="P:ERAD pathway"/>
    <property type="evidence" value="ECO:0007669"/>
    <property type="project" value="TreeGrafter"/>
</dbReference>
<proteinExistence type="predicted"/>
<keyword evidence="6 9" id="KW-1133">Transmembrane helix</keyword>
<evidence type="ECO:0000313" key="12">
    <source>
        <dbReference type="WBParaSite" id="MBELARI_LOCUS3989"/>
    </source>
</evidence>
<evidence type="ECO:0000256" key="1">
    <source>
        <dbReference type="ARBA" id="ARBA00004141"/>
    </source>
</evidence>
<comment type="subcellular location">
    <subcellularLocation>
        <location evidence="1">Membrane</location>
        <topology evidence="1">Multi-pass membrane protein</topology>
    </subcellularLocation>
</comment>
<keyword evidence="3" id="KW-0479">Metal-binding</keyword>
<dbReference type="GO" id="GO:0016020">
    <property type="term" value="C:membrane"/>
    <property type="evidence" value="ECO:0007669"/>
    <property type="project" value="UniProtKB-SubCell"/>
</dbReference>
<evidence type="ECO:0000313" key="11">
    <source>
        <dbReference type="Proteomes" id="UP000887575"/>
    </source>
</evidence>
<accession>A0AAF3FDL4</accession>
<evidence type="ECO:0000256" key="5">
    <source>
        <dbReference type="ARBA" id="ARBA00022833"/>
    </source>
</evidence>
<dbReference type="AlphaFoldDB" id="A0AAF3FDL4"/>
<feature type="transmembrane region" description="Helical" evidence="9">
    <location>
        <begin position="518"/>
        <end position="536"/>
    </location>
</feature>
<dbReference type="InterPro" id="IPR001841">
    <property type="entry name" value="Znf_RING"/>
</dbReference>
<evidence type="ECO:0000256" key="7">
    <source>
        <dbReference type="ARBA" id="ARBA00023136"/>
    </source>
</evidence>
<evidence type="ECO:0000259" key="10">
    <source>
        <dbReference type="PROSITE" id="PS50089"/>
    </source>
</evidence>
<feature type="transmembrane region" description="Helical" evidence="9">
    <location>
        <begin position="419"/>
        <end position="443"/>
    </location>
</feature>
<dbReference type="Pfam" id="PF13639">
    <property type="entry name" value="zf-RING_2"/>
    <property type="match status" value="1"/>
</dbReference>
<feature type="transmembrane region" description="Helical" evidence="9">
    <location>
        <begin position="376"/>
        <end position="398"/>
    </location>
</feature>
<keyword evidence="4 8" id="KW-0863">Zinc-finger</keyword>
<evidence type="ECO:0000256" key="6">
    <source>
        <dbReference type="ARBA" id="ARBA00022989"/>
    </source>
</evidence>
<evidence type="ECO:0000256" key="2">
    <source>
        <dbReference type="ARBA" id="ARBA00022692"/>
    </source>
</evidence>
<evidence type="ECO:0000256" key="8">
    <source>
        <dbReference type="PROSITE-ProRule" id="PRU00175"/>
    </source>
</evidence>
<keyword evidence="7 9" id="KW-0472">Membrane</keyword>
<reference evidence="12" key="1">
    <citation type="submission" date="2024-02" db="UniProtKB">
        <authorList>
            <consortium name="WormBaseParasite"/>
        </authorList>
    </citation>
    <scope>IDENTIFICATION</scope>
</reference>
<dbReference type="PANTHER" id="PTHR22763">
    <property type="entry name" value="RING ZINC FINGER PROTEIN"/>
    <property type="match status" value="1"/>
</dbReference>
<feature type="transmembrane region" description="Helical" evidence="9">
    <location>
        <begin position="241"/>
        <end position="262"/>
    </location>
</feature>
<keyword evidence="5" id="KW-0862">Zinc</keyword>
<evidence type="ECO:0000256" key="3">
    <source>
        <dbReference type="ARBA" id="ARBA00022723"/>
    </source>
</evidence>
<feature type="transmembrane region" description="Helical" evidence="9">
    <location>
        <begin position="161"/>
        <end position="178"/>
    </location>
</feature>
<dbReference type="Gene3D" id="3.30.40.10">
    <property type="entry name" value="Zinc/RING finger domain, C3HC4 (zinc finger)"/>
    <property type="match status" value="1"/>
</dbReference>
<dbReference type="InterPro" id="IPR050731">
    <property type="entry name" value="HRD1_E3_ubiq-ligases"/>
</dbReference>
<dbReference type="SUPFAM" id="SSF57850">
    <property type="entry name" value="RING/U-box"/>
    <property type="match status" value="1"/>
</dbReference>
<keyword evidence="11" id="KW-1185">Reference proteome</keyword>
<dbReference type="GO" id="GO:0012505">
    <property type="term" value="C:endomembrane system"/>
    <property type="evidence" value="ECO:0007669"/>
    <property type="project" value="TreeGrafter"/>
</dbReference>
<feature type="domain" description="RING-type" evidence="10">
    <location>
        <begin position="575"/>
        <end position="603"/>
    </location>
</feature>
<feature type="transmembrane region" description="Helical" evidence="9">
    <location>
        <begin position="91"/>
        <end position="109"/>
    </location>
</feature>
<dbReference type="PROSITE" id="PS50089">
    <property type="entry name" value="ZF_RING_2"/>
    <property type="match status" value="1"/>
</dbReference>
<keyword evidence="2 9" id="KW-0812">Transmembrane</keyword>
<feature type="transmembrane region" description="Helical" evidence="9">
    <location>
        <begin position="493"/>
        <end position="512"/>
    </location>
</feature>
<organism evidence="11 12">
    <name type="scientific">Mesorhabditis belari</name>
    <dbReference type="NCBI Taxonomy" id="2138241"/>
    <lineage>
        <taxon>Eukaryota</taxon>
        <taxon>Metazoa</taxon>
        <taxon>Ecdysozoa</taxon>
        <taxon>Nematoda</taxon>
        <taxon>Chromadorea</taxon>
        <taxon>Rhabditida</taxon>
        <taxon>Rhabditina</taxon>
        <taxon>Rhabditomorpha</taxon>
        <taxon>Rhabditoidea</taxon>
        <taxon>Rhabditidae</taxon>
        <taxon>Mesorhabditinae</taxon>
        <taxon>Mesorhabditis</taxon>
    </lineage>
</organism>
<sequence>MEYVEQFRTNIRTGQDQLNQNLLIMKTVGLQVIETVLRLPGLILLELWWRNRDMTFEDVTQEMLIKAPFNSYMDITTILDFVHRRNLDQSAGYVLSYSVLLLAVMLLTLPLSKLFRTYCHFFSLVIFAIAQYMSTIYVRLEQKSQEVEIHLDDFVKLERHGFHFLAQLMLAVLNSFVLGLESDLARLFLTPFTIPIIARMCSCPLDKLIVAHNVACSFTMFSICIYILNKTPSMAQYVKNAVLQLKAVFFVHGLAMGAVTIWRRLRIAELLTCTWLTIFHARVYVELWEKGREWKEAGRVLLTSIAEATNTPLSLLALALTVSFVCKWVVDGAQLVIGGTRDHGHVLANSGCTEGLILVLLCVQAGVLGMKTEQKAFLLGLVFFVVLSALLHSLFDLVEPQLLVMAASPTVSRGRHIRCLFVTGFLFVAPITMSLAITSFLPLDLWCVIIVSNCILITIHSASTLFIYFIGMIEAKADEPWESSDDLIYNCRLTTKIVELLIALAVLAYGLYTTAMGNWTVTSVAVLIFHVLINIYKRIEALVSSIRSRNAALHNFSLLQRATPEQLEKMKGDMCAICFTEMVTEARVAPCKHLFHGACLRKWLAVKQVLKNI</sequence>
<dbReference type="GO" id="GO:0008270">
    <property type="term" value="F:zinc ion binding"/>
    <property type="evidence" value="ECO:0007669"/>
    <property type="project" value="UniProtKB-KW"/>
</dbReference>